<accession>A0ABD3RYZ9</accession>
<dbReference type="EMBL" id="JALLPB020000105">
    <property type="protein sequence ID" value="KAL3817411.1"/>
    <property type="molecule type" value="Genomic_DNA"/>
</dbReference>
<organism evidence="2 3">
    <name type="scientific">Cyclostephanos tholiformis</name>
    <dbReference type="NCBI Taxonomy" id="382380"/>
    <lineage>
        <taxon>Eukaryota</taxon>
        <taxon>Sar</taxon>
        <taxon>Stramenopiles</taxon>
        <taxon>Ochrophyta</taxon>
        <taxon>Bacillariophyta</taxon>
        <taxon>Coscinodiscophyceae</taxon>
        <taxon>Thalassiosirophycidae</taxon>
        <taxon>Stephanodiscales</taxon>
        <taxon>Stephanodiscaceae</taxon>
        <taxon>Cyclostephanos</taxon>
    </lineage>
</organism>
<sequence length="97" mass="11006">MLEDNTELLKEIASLKERHLALLKDATSFNEKKAINASRTMNTTPEKAKLLAVANQQKQEIELLKLEIQSLRTKRGHVSMDVTTLHEEPRSSKKVVP</sequence>
<evidence type="ECO:0000313" key="3">
    <source>
        <dbReference type="Proteomes" id="UP001530377"/>
    </source>
</evidence>
<comment type="caution">
    <text evidence="2">The sequence shown here is derived from an EMBL/GenBank/DDBJ whole genome shotgun (WGS) entry which is preliminary data.</text>
</comment>
<name>A0ABD3RYZ9_9STRA</name>
<dbReference type="Proteomes" id="UP001530377">
    <property type="component" value="Unassembled WGS sequence"/>
</dbReference>
<gene>
    <name evidence="2" type="ORF">ACHAXA_011040</name>
</gene>
<dbReference type="AlphaFoldDB" id="A0ABD3RYZ9"/>
<reference evidence="2 3" key="1">
    <citation type="submission" date="2024-10" db="EMBL/GenBank/DDBJ databases">
        <title>Updated reference genomes for cyclostephanoid diatoms.</title>
        <authorList>
            <person name="Roberts W.R."/>
            <person name="Alverson A.J."/>
        </authorList>
    </citation>
    <scope>NUCLEOTIDE SEQUENCE [LARGE SCALE GENOMIC DNA]</scope>
    <source>
        <strain evidence="2 3">AJA228-03</strain>
    </source>
</reference>
<proteinExistence type="predicted"/>
<evidence type="ECO:0000256" key="1">
    <source>
        <dbReference type="SAM" id="Coils"/>
    </source>
</evidence>
<keyword evidence="1" id="KW-0175">Coiled coil</keyword>
<protein>
    <submittedName>
        <fullName evidence="2">Uncharacterized protein</fullName>
    </submittedName>
</protein>
<feature type="coiled-coil region" evidence="1">
    <location>
        <begin position="47"/>
        <end position="74"/>
    </location>
</feature>
<evidence type="ECO:0000313" key="2">
    <source>
        <dbReference type="EMBL" id="KAL3817411.1"/>
    </source>
</evidence>
<keyword evidence="3" id="KW-1185">Reference proteome</keyword>